<evidence type="ECO:0000313" key="2">
    <source>
        <dbReference type="EMBL" id="OGD87928.1"/>
    </source>
</evidence>
<gene>
    <name evidence="2" type="ORF">A2693_03185</name>
</gene>
<feature type="transmembrane region" description="Helical" evidence="1">
    <location>
        <begin position="54"/>
        <end position="75"/>
    </location>
</feature>
<comment type="caution">
    <text evidence="2">The sequence shown here is derived from an EMBL/GenBank/DDBJ whole genome shotgun (WGS) entry which is preliminary data.</text>
</comment>
<sequence>MEEPQTLSGLLYAYGITIGWAIIGIVSMLVGILATKISLQILFDKDILKKEIGVPVAIIISAVIISFGLVIGFIVTG</sequence>
<dbReference type="Proteomes" id="UP000178577">
    <property type="component" value="Unassembled WGS sequence"/>
</dbReference>
<accession>A0A1F5G7T7</accession>
<keyword evidence="1" id="KW-1133">Transmembrane helix</keyword>
<organism evidence="2 3">
    <name type="scientific">Candidatus Curtissbacteria bacterium RIFCSPHIGHO2_01_FULL_40_12</name>
    <dbReference type="NCBI Taxonomy" id="1797710"/>
    <lineage>
        <taxon>Bacteria</taxon>
        <taxon>Candidatus Curtissiibacteriota</taxon>
    </lineage>
</organism>
<evidence type="ECO:0000313" key="3">
    <source>
        <dbReference type="Proteomes" id="UP000178577"/>
    </source>
</evidence>
<evidence type="ECO:0008006" key="4">
    <source>
        <dbReference type="Google" id="ProtNLM"/>
    </source>
</evidence>
<protein>
    <recommendedName>
        <fullName evidence="4">DUF350 domain-containing protein</fullName>
    </recommendedName>
</protein>
<keyword evidence="1" id="KW-0472">Membrane</keyword>
<proteinExistence type="predicted"/>
<evidence type="ECO:0000256" key="1">
    <source>
        <dbReference type="SAM" id="Phobius"/>
    </source>
</evidence>
<dbReference type="EMBL" id="MFAY01000052">
    <property type="protein sequence ID" value="OGD87928.1"/>
    <property type="molecule type" value="Genomic_DNA"/>
</dbReference>
<reference evidence="2 3" key="1">
    <citation type="journal article" date="2016" name="Nat. Commun.">
        <title>Thousands of microbial genomes shed light on interconnected biogeochemical processes in an aquifer system.</title>
        <authorList>
            <person name="Anantharaman K."/>
            <person name="Brown C.T."/>
            <person name="Hug L.A."/>
            <person name="Sharon I."/>
            <person name="Castelle C.J."/>
            <person name="Probst A.J."/>
            <person name="Thomas B.C."/>
            <person name="Singh A."/>
            <person name="Wilkins M.J."/>
            <person name="Karaoz U."/>
            <person name="Brodie E.L."/>
            <person name="Williams K.H."/>
            <person name="Hubbard S.S."/>
            <person name="Banfield J.F."/>
        </authorList>
    </citation>
    <scope>NUCLEOTIDE SEQUENCE [LARGE SCALE GENOMIC DNA]</scope>
</reference>
<name>A0A1F5G7T7_9BACT</name>
<keyword evidence="1" id="KW-0812">Transmembrane</keyword>
<feature type="transmembrane region" description="Helical" evidence="1">
    <location>
        <begin position="12"/>
        <end position="34"/>
    </location>
</feature>
<dbReference type="AlphaFoldDB" id="A0A1F5G7T7"/>